<proteinExistence type="predicted"/>
<dbReference type="RefSeq" id="WP_073782854.1">
    <property type="nucleotide sequence ID" value="NZ_CP109583.1"/>
</dbReference>
<accession>A0A1Q4VCJ2</accession>
<dbReference type="AlphaFoldDB" id="A0A1Q4VCJ2"/>
<feature type="chain" id="PRO_5012140333" description="Lactococcin 972 family bacteriocin" evidence="1">
    <location>
        <begin position="26"/>
        <end position="95"/>
    </location>
</feature>
<keyword evidence="3" id="KW-1185">Reference proteome</keyword>
<dbReference type="EMBL" id="LFBV01000001">
    <property type="protein sequence ID" value="OKH95557.1"/>
    <property type="molecule type" value="Genomic_DNA"/>
</dbReference>
<dbReference type="STRING" id="1048205.AB852_01685"/>
<dbReference type="Proteomes" id="UP000186455">
    <property type="component" value="Unassembled WGS sequence"/>
</dbReference>
<protein>
    <recommendedName>
        <fullName evidence="4">Lactococcin 972 family bacteriocin</fullName>
    </recommendedName>
</protein>
<reference evidence="2 3" key="1">
    <citation type="submission" date="2015-06" db="EMBL/GenBank/DDBJ databases">
        <title>Cloning and characterization of the uncialamcin biosynthetic gene cluster.</title>
        <authorList>
            <person name="Yan X."/>
            <person name="Huang T."/>
            <person name="Ge H."/>
            <person name="Shen B."/>
        </authorList>
    </citation>
    <scope>NUCLEOTIDE SEQUENCE [LARGE SCALE GENOMIC DNA]</scope>
    <source>
        <strain evidence="2 3">DCA2648</strain>
    </source>
</reference>
<dbReference type="Pfam" id="PF09683">
    <property type="entry name" value="Lactococcin_972"/>
    <property type="match status" value="1"/>
</dbReference>
<evidence type="ECO:0000313" key="3">
    <source>
        <dbReference type="Proteomes" id="UP000186455"/>
    </source>
</evidence>
<evidence type="ECO:0008006" key="4">
    <source>
        <dbReference type="Google" id="ProtNLM"/>
    </source>
</evidence>
<keyword evidence="1" id="KW-0732">Signal</keyword>
<gene>
    <name evidence="2" type="ORF">AB852_01685</name>
</gene>
<feature type="signal peptide" evidence="1">
    <location>
        <begin position="1"/>
        <end position="25"/>
    </location>
</feature>
<comment type="caution">
    <text evidence="2">The sequence shown here is derived from an EMBL/GenBank/DDBJ whole genome shotgun (WGS) entry which is preliminary data.</text>
</comment>
<dbReference type="GeneID" id="96793636"/>
<name>A0A1Q4VCJ2_9ACTN</name>
<dbReference type="Gene3D" id="2.60.40.2850">
    <property type="match status" value="1"/>
</dbReference>
<organism evidence="2 3">
    <name type="scientific">Streptomyces uncialis</name>
    <dbReference type="NCBI Taxonomy" id="1048205"/>
    <lineage>
        <taxon>Bacteria</taxon>
        <taxon>Bacillati</taxon>
        <taxon>Actinomycetota</taxon>
        <taxon>Actinomycetes</taxon>
        <taxon>Kitasatosporales</taxon>
        <taxon>Streptomycetaceae</taxon>
        <taxon>Streptomyces</taxon>
    </lineage>
</organism>
<sequence>MTKKFARLGVVAVAAIIAGATPALAAVTYPGGGEWHHGKTGSLVYSDYYHSTACHGATSIGAWTERSPDTSAGNWAWTDVPRAFTSVDEAYWRKC</sequence>
<evidence type="ECO:0000256" key="1">
    <source>
        <dbReference type="SAM" id="SignalP"/>
    </source>
</evidence>
<evidence type="ECO:0000313" key="2">
    <source>
        <dbReference type="EMBL" id="OKH95557.1"/>
    </source>
</evidence>
<dbReference type="InterPro" id="IPR006540">
    <property type="entry name" value="Lactococcin_972"/>
</dbReference>